<dbReference type="Proteomes" id="UP001208570">
    <property type="component" value="Unassembled WGS sequence"/>
</dbReference>
<proteinExistence type="predicted"/>
<organism evidence="2 3">
    <name type="scientific">Paralvinella palmiformis</name>
    <dbReference type="NCBI Taxonomy" id="53620"/>
    <lineage>
        <taxon>Eukaryota</taxon>
        <taxon>Metazoa</taxon>
        <taxon>Spiralia</taxon>
        <taxon>Lophotrochozoa</taxon>
        <taxon>Annelida</taxon>
        <taxon>Polychaeta</taxon>
        <taxon>Sedentaria</taxon>
        <taxon>Canalipalpata</taxon>
        <taxon>Terebellida</taxon>
        <taxon>Terebelliformia</taxon>
        <taxon>Alvinellidae</taxon>
        <taxon>Paralvinella</taxon>
    </lineage>
</organism>
<dbReference type="AlphaFoldDB" id="A0AAD9MQ87"/>
<gene>
    <name evidence="2" type="ORF">LSH36_2190g00033</name>
</gene>
<comment type="caution">
    <text evidence="2">The sequence shown here is derived from an EMBL/GenBank/DDBJ whole genome shotgun (WGS) entry which is preliminary data.</text>
</comment>
<evidence type="ECO:0008006" key="4">
    <source>
        <dbReference type="Google" id="ProtNLM"/>
    </source>
</evidence>
<feature type="chain" id="PRO_5042145682" description="Lectin" evidence="1">
    <location>
        <begin position="27"/>
        <end position="250"/>
    </location>
</feature>
<accession>A0AAD9MQ87</accession>
<dbReference type="EMBL" id="JAODUP010002183">
    <property type="protein sequence ID" value="KAK2138954.1"/>
    <property type="molecule type" value="Genomic_DNA"/>
</dbReference>
<feature type="signal peptide" evidence="1">
    <location>
        <begin position="1"/>
        <end position="26"/>
    </location>
</feature>
<sequence length="250" mass="28394">MEKIGSRAFWILGVMTLMVTFGKVFGGFVCGDGDTYGYKPSQKSNITKQNNNSHYLSGTVWHSQRYGRFSCCGVIKAIEVMISNTSDIEFQVWDMTAPISKTAMFLGNYRTHVDIQDGVNQNITIPFDKQMPIRVGNAIGWIADLSDVIMWGDYQDLGGQANSDYLWEDFSSWSIAGDPPFHYHPPSFSTLLNRHTFSNNGLQRRVFGVRPVVHPGKYVLICLHSMRCIAYSHFRNLRVQRFSADVFLTH</sequence>
<reference evidence="2" key="1">
    <citation type="journal article" date="2023" name="Mol. Biol. Evol.">
        <title>Third-Generation Sequencing Reveals the Adaptive Role of the Epigenome in Three Deep-Sea Polychaetes.</title>
        <authorList>
            <person name="Perez M."/>
            <person name="Aroh O."/>
            <person name="Sun Y."/>
            <person name="Lan Y."/>
            <person name="Juniper S.K."/>
            <person name="Young C.R."/>
            <person name="Angers B."/>
            <person name="Qian P.Y."/>
        </authorList>
    </citation>
    <scope>NUCLEOTIDE SEQUENCE</scope>
    <source>
        <strain evidence="2">P08H-3</strain>
    </source>
</reference>
<evidence type="ECO:0000313" key="3">
    <source>
        <dbReference type="Proteomes" id="UP001208570"/>
    </source>
</evidence>
<keyword evidence="1" id="KW-0732">Signal</keyword>
<evidence type="ECO:0000313" key="2">
    <source>
        <dbReference type="EMBL" id="KAK2138954.1"/>
    </source>
</evidence>
<keyword evidence="3" id="KW-1185">Reference proteome</keyword>
<name>A0AAD9MQ87_9ANNE</name>
<evidence type="ECO:0000256" key="1">
    <source>
        <dbReference type="SAM" id="SignalP"/>
    </source>
</evidence>
<protein>
    <recommendedName>
        <fullName evidence="4">Lectin</fullName>
    </recommendedName>
</protein>